<gene>
    <name evidence="2" type="primary">mobB</name>
    <name evidence="2" type="ORF">GXP70_24805</name>
</gene>
<dbReference type="Gene3D" id="3.40.50.300">
    <property type="entry name" value="P-loop containing nucleotide triphosphate hydrolases"/>
    <property type="match status" value="1"/>
</dbReference>
<dbReference type="NCBIfam" id="TIGR00176">
    <property type="entry name" value="mobB"/>
    <property type="match status" value="1"/>
</dbReference>
<name>A0A6C0G233_9BACL</name>
<dbReference type="GO" id="GO:0005525">
    <property type="term" value="F:GTP binding"/>
    <property type="evidence" value="ECO:0007669"/>
    <property type="project" value="InterPro"/>
</dbReference>
<reference evidence="2 3" key="1">
    <citation type="submission" date="2020-01" db="EMBL/GenBank/DDBJ databases">
        <title>Paenibacillus sp. nov., isolated from tomato rhizosphere.</title>
        <authorList>
            <person name="Weon H.-Y."/>
            <person name="Lee S.A."/>
        </authorList>
    </citation>
    <scope>NUCLEOTIDE SEQUENCE [LARGE SCALE GENOMIC DNA]</scope>
    <source>
        <strain evidence="2 3">12200R-189</strain>
    </source>
</reference>
<feature type="domain" description="Molybdopterin-guanine dinucleotide biosynthesis protein B (MobB)" evidence="1">
    <location>
        <begin position="22"/>
        <end position="145"/>
    </location>
</feature>
<dbReference type="SUPFAM" id="SSF52540">
    <property type="entry name" value="P-loop containing nucleoside triphosphate hydrolases"/>
    <property type="match status" value="1"/>
</dbReference>
<proteinExistence type="predicted"/>
<organism evidence="2 3">
    <name type="scientific">Paenibacillus lycopersici</name>
    <dbReference type="NCBI Taxonomy" id="2704462"/>
    <lineage>
        <taxon>Bacteria</taxon>
        <taxon>Bacillati</taxon>
        <taxon>Bacillota</taxon>
        <taxon>Bacilli</taxon>
        <taxon>Bacillales</taxon>
        <taxon>Paenibacillaceae</taxon>
        <taxon>Paenibacillus</taxon>
    </lineage>
</organism>
<dbReference type="InterPro" id="IPR004435">
    <property type="entry name" value="MobB_dom"/>
</dbReference>
<protein>
    <submittedName>
        <fullName evidence="2">Molybdopterin-guanine dinucleotide biosynthesis protein B</fullName>
    </submittedName>
</protein>
<dbReference type="AlphaFoldDB" id="A0A6C0G233"/>
<keyword evidence="3" id="KW-1185">Reference proteome</keyword>
<evidence type="ECO:0000313" key="2">
    <source>
        <dbReference type="EMBL" id="QHT62877.1"/>
    </source>
</evidence>
<dbReference type="GO" id="GO:0006777">
    <property type="term" value="P:Mo-molybdopterin cofactor biosynthetic process"/>
    <property type="evidence" value="ECO:0007669"/>
    <property type="project" value="InterPro"/>
</dbReference>
<evidence type="ECO:0000259" key="1">
    <source>
        <dbReference type="Pfam" id="PF03205"/>
    </source>
</evidence>
<dbReference type="PANTHER" id="PTHR40072">
    <property type="entry name" value="MOLYBDOPTERIN-GUANINE DINUCLEOTIDE BIOSYNTHESIS ADAPTER PROTEIN-RELATED"/>
    <property type="match status" value="1"/>
</dbReference>
<dbReference type="KEGG" id="plyc:GXP70_24805"/>
<dbReference type="Proteomes" id="UP000476064">
    <property type="component" value="Chromosome"/>
</dbReference>
<dbReference type="CDD" id="cd03116">
    <property type="entry name" value="MobB"/>
    <property type="match status" value="1"/>
</dbReference>
<sequence>MNSLDFSQTANNPAQPERVPFVIQIVGYKNSGKTTLIAKLVRRLKQAGLIVGTVKHDAHEFDMDKPGTDTWKHQEAGADMTAISSASRSAIISNRPEPLSGLLAHMRHADVVLVEGFKQEHHPKIILLRETNDRELLGLSEPWIAMLWPEAEPLRAELTCPAFTIDDDAHIASEIRKRLTPRPR</sequence>
<dbReference type="PANTHER" id="PTHR40072:SF1">
    <property type="entry name" value="MOLYBDOPTERIN-GUANINE DINUCLEOTIDE BIOSYNTHESIS ADAPTER PROTEIN"/>
    <property type="match status" value="1"/>
</dbReference>
<dbReference type="InterPro" id="IPR027417">
    <property type="entry name" value="P-loop_NTPase"/>
</dbReference>
<evidence type="ECO:0000313" key="3">
    <source>
        <dbReference type="Proteomes" id="UP000476064"/>
    </source>
</evidence>
<accession>A0A6C0G233</accession>
<dbReference type="InterPro" id="IPR052539">
    <property type="entry name" value="MGD_biosynthesis_adapter"/>
</dbReference>
<dbReference type="RefSeq" id="WP_162359308.1">
    <property type="nucleotide sequence ID" value="NZ_CP048209.1"/>
</dbReference>
<dbReference type="Pfam" id="PF03205">
    <property type="entry name" value="MobB"/>
    <property type="match status" value="1"/>
</dbReference>
<dbReference type="EMBL" id="CP048209">
    <property type="protein sequence ID" value="QHT62877.1"/>
    <property type="molecule type" value="Genomic_DNA"/>
</dbReference>